<keyword evidence="2 4" id="KW-0863">Zinc-finger</keyword>
<dbReference type="PANTHER" id="PTHR31973">
    <property type="entry name" value="POLYPROTEIN, PUTATIVE-RELATED"/>
    <property type="match status" value="1"/>
</dbReference>
<dbReference type="SMART" id="SM00575">
    <property type="entry name" value="ZnF_PMZ"/>
    <property type="match status" value="1"/>
</dbReference>
<evidence type="ECO:0000256" key="5">
    <source>
        <dbReference type="SAM" id="MobiDB-lite"/>
    </source>
</evidence>
<dbReference type="PANTHER" id="PTHR31973:SF195">
    <property type="entry name" value="MUDR FAMILY TRANSPOSASE"/>
    <property type="match status" value="1"/>
</dbReference>
<dbReference type="InterPro" id="IPR018289">
    <property type="entry name" value="MULE_transposase_dom"/>
</dbReference>
<dbReference type="AlphaFoldDB" id="A0AAQ3TQD7"/>
<dbReference type="Pfam" id="PF03108">
    <property type="entry name" value="DBD_Tnp_Mut"/>
    <property type="match status" value="1"/>
</dbReference>
<gene>
    <name evidence="7" type="ORF">U9M48_023359</name>
</gene>
<accession>A0AAQ3TQD7</accession>
<feature type="region of interest" description="Disordered" evidence="5">
    <location>
        <begin position="134"/>
        <end position="166"/>
    </location>
</feature>
<feature type="compositionally biased region" description="Acidic residues" evidence="5">
    <location>
        <begin position="188"/>
        <end position="216"/>
    </location>
</feature>
<evidence type="ECO:0000313" key="7">
    <source>
        <dbReference type="EMBL" id="WVZ75287.1"/>
    </source>
</evidence>
<proteinExistence type="predicted"/>
<sequence length="960" mass="109353">MFVELFDFVFICRMDPKTNFNLEFRIFATKSRFPWFLHTEVVDSDTMNYKDLLDEIMRKYPCSYGEVVKMYYYCAESKSNIEVCCDQDLVNMFQKNASTKTCHISIAHYDPTTNPPTIPLWDVTYAKAVEIPCTSSMPAPTQSSDEPSQQPEDDDKYLQNPKPENEYVGVDEEGMYIDLGPQAQGNADQEDEYVPETDSDLDSNSESDGSDDEMVEDNVPPHTAEVVYDKADPPMKVGSIYPDMNAFRLALATHAIKNEFEIDIEHSEPGRYRAYCFGRIEGCKWRIHASTMGDNKTVKVKMNPHLHECHSTRRKGQVKHATKHWVADTVRDWLVDNPRLTPKALQQGIKDEFKVWVHYKRVYHGKELAMTQLYGDWRESFDNLYRFKKKIEESCPGSLVVIDHYTINKKIRFNRLFFAMKPCIDGFLQGGRPYLAIDSTFLTGKFRGQQCVACAVDGHNGMYPVAFGVIDSETSENWSWFMEKLKEAIGTPLGLTISTDCGQAIMGAVSEVFPTADHRECMWHLVQNFKKRYTGKVFDDHLWAASYSWNTYMFEKHYKAMAEAKPEAVGYLQESHTKLWTRSQFSTLPKVDYVINNLVEVTNKWVKAEKAKHLDDLLDSIRQNILIKWNHRRKIARQMDGKILDHINKKLREQSRNLDIDVITSNDNVAEVVVARGGSSFRFVVNLDERTCSCRAWQVSGIPCKHAIAFITSIRNEKLEDHVDHYFSVEKFIVAYEGTIPSIPDKSMWPKADHGFFMHPTLLKSTAGRRKETRYKGYSEGGRGNKGRHQCPICHEYGHHWYTCKDGDPADIAAMLADRGPPKRKKKQVMPASSETSIVPVSAPRMVFPNLGLTPPVRKKRKSSSTTPKAAKKKKSSTTSVRSGQGSNQPDPMPLSIMMPSVEVADKEENQEAQKQVAGHVKKNNRKPDVIGTPAMGTRSKSGCSGSPAMGTRRKRKLNV</sequence>
<feature type="region of interest" description="Disordered" evidence="5">
    <location>
        <begin position="846"/>
        <end position="960"/>
    </location>
</feature>
<feature type="compositionally biased region" description="Polar residues" evidence="5">
    <location>
        <begin position="134"/>
        <end position="150"/>
    </location>
</feature>
<dbReference type="InterPro" id="IPR007527">
    <property type="entry name" value="Znf_SWIM"/>
</dbReference>
<feature type="domain" description="SWIM-type" evidence="6">
    <location>
        <begin position="683"/>
        <end position="715"/>
    </location>
</feature>
<dbReference type="InterPro" id="IPR004332">
    <property type="entry name" value="Transposase_MuDR"/>
</dbReference>
<dbReference type="Proteomes" id="UP001341281">
    <property type="component" value="Chromosome 05"/>
</dbReference>
<dbReference type="GO" id="GO:0008270">
    <property type="term" value="F:zinc ion binding"/>
    <property type="evidence" value="ECO:0007669"/>
    <property type="project" value="UniProtKB-KW"/>
</dbReference>
<name>A0AAQ3TQD7_PASNO</name>
<keyword evidence="1" id="KW-0479">Metal-binding</keyword>
<keyword evidence="8" id="KW-1185">Reference proteome</keyword>
<reference evidence="7 8" key="1">
    <citation type="submission" date="2024-02" db="EMBL/GenBank/DDBJ databases">
        <title>High-quality chromosome-scale genome assembly of Pensacola bahiagrass (Paspalum notatum Flugge var. saurae).</title>
        <authorList>
            <person name="Vega J.M."/>
            <person name="Podio M."/>
            <person name="Orjuela J."/>
            <person name="Siena L.A."/>
            <person name="Pessino S.C."/>
            <person name="Combes M.C."/>
            <person name="Mariac C."/>
            <person name="Albertini E."/>
            <person name="Pupilli F."/>
            <person name="Ortiz J.P.A."/>
            <person name="Leblanc O."/>
        </authorList>
    </citation>
    <scope>NUCLEOTIDE SEQUENCE [LARGE SCALE GENOMIC DNA]</scope>
    <source>
        <strain evidence="7">R1</strain>
        <tissue evidence="7">Leaf</tissue>
    </source>
</reference>
<evidence type="ECO:0000313" key="8">
    <source>
        <dbReference type="Proteomes" id="UP001341281"/>
    </source>
</evidence>
<protein>
    <recommendedName>
        <fullName evidence="6">SWIM-type domain-containing protein</fullName>
    </recommendedName>
</protein>
<evidence type="ECO:0000256" key="1">
    <source>
        <dbReference type="ARBA" id="ARBA00022723"/>
    </source>
</evidence>
<keyword evidence="3" id="KW-0862">Zinc</keyword>
<evidence type="ECO:0000256" key="2">
    <source>
        <dbReference type="ARBA" id="ARBA00022771"/>
    </source>
</evidence>
<dbReference type="PROSITE" id="PS50966">
    <property type="entry name" value="ZF_SWIM"/>
    <property type="match status" value="1"/>
</dbReference>
<feature type="region of interest" description="Disordered" evidence="5">
    <location>
        <begin position="180"/>
        <end position="217"/>
    </location>
</feature>
<evidence type="ECO:0000259" key="6">
    <source>
        <dbReference type="PROSITE" id="PS50966"/>
    </source>
</evidence>
<dbReference type="Pfam" id="PF10551">
    <property type="entry name" value="MULE"/>
    <property type="match status" value="1"/>
</dbReference>
<evidence type="ECO:0000256" key="3">
    <source>
        <dbReference type="ARBA" id="ARBA00022833"/>
    </source>
</evidence>
<dbReference type="EMBL" id="CP144749">
    <property type="protein sequence ID" value="WVZ75287.1"/>
    <property type="molecule type" value="Genomic_DNA"/>
</dbReference>
<dbReference type="Pfam" id="PF04434">
    <property type="entry name" value="SWIM"/>
    <property type="match status" value="1"/>
</dbReference>
<evidence type="ECO:0000256" key="4">
    <source>
        <dbReference type="PROSITE-ProRule" id="PRU00325"/>
    </source>
</evidence>
<organism evidence="7 8">
    <name type="scientific">Paspalum notatum var. saurae</name>
    <dbReference type="NCBI Taxonomy" id="547442"/>
    <lineage>
        <taxon>Eukaryota</taxon>
        <taxon>Viridiplantae</taxon>
        <taxon>Streptophyta</taxon>
        <taxon>Embryophyta</taxon>
        <taxon>Tracheophyta</taxon>
        <taxon>Spermatophyta</taxon>
        <taxon>Magnoliopsida</taxon>
        <taxon>Liliopsida</taxon>
        <taxon>Poales</taxon>
        <taxon>Poaceae</taxon>
        <taxon>PACMAD clade</taxon>
        <taxon>Panicoideae</taxon>
        <taxon>Andropogonodae</taxon>
        <taxon>Paspaleae</taxon>
        <taxon>Paspalinae</taxon>
        <taxon>Paspalum</taxon>
    </lineage>
</organism>
<dbReference type="InterPro" id="IPR006564">
    <property type="entry name" value="Znf_PMZ"/>
</dbReference>